<keyword evidence="12" id="KW-1185">Reference proteome</keyword>
<keyword evidence="4 11" id="KW-0560">Oxidoreductase</keyword>
<dbReference type="Pfam" id="PF00378">
    <property type="entry name" value="ECH_1"/>
    <property type="match status" value="1"/>
</dbReference>
<feature type="chain" id="PRO_5001461277" evidence="8">
    <location>
        <begin position="29"/>
        <end position="795"/>
    </location>
</feature>
<evidence type="ECO:0000256" key="8">
    <source>
        <dbReference type="SAM" id="SignalP"/>
    </source>
</evidence>
<dbReference type="PATRIC" id="fig|1454001.3.peg.2404"/>
<protein>
    <submittedName>
        <fullName evidence="11">3-hydroxyacyl-CoA dehydrogenase</fullName>
        <ecNumber evidence="11">1.1.1.35</ecNumber>
    </submittedName>
</protein>
<gene>
    <name evidence="11" type="primary">fadN</name>
    <name evidence="11" type="ORF">AW08_02358</name>
</gene>
<evidence type="ECO:0000256" key="4">
    <source>
        <dbReference type="ARBA" id="ARBA00023002"/>
    </source>
</evidence>
<name>A0A011NQI1_9PROT</name>
<dbReference type="EC" id="1.1.1.35" evidence="11"/>
<sequence>MSNFIVRKAAVLGAGVMGAQIAAHLANADVPVVLFDLPAATGDANGIVRKAIDGLRRLDPSPLASKDRVAYIDAANYGADLEQLRDCDLIIEAIAERMEWKDELYRRIAPFIAPTAIIASNTSGLSINRLAEALPEVLRSRFCGIHFFNPPRYMHLVELIATRGTAPALLDDLESWLVSRLGKGIVRALDTPNFVANRVGVFSILAVMHHTQRLGLGFDVVDSLTGPIIGRPKSATYRTADVVGLDTLAHVIKTMQDTLPADPWHGYYGVPVWLAALIGKGALGQKTRAGIFRKEGRAIKVLDLALQDYRDSAGEIDGGVLAILKQRDPAVRFAQLRASEHPQAQFLWAIFRDIFHYTAFHLADIADNARDLDFAMRWGFGWAQGPFETWQAAGWRSIAEAVQADIEAGRAMSQAPLPEWVFGRVADEGVHGPQGSYSASADAYRPRSTLPVYRRQLFPERVLGETAVVGETVWENDGVRLWTLPQVDAGIAIVSVKSRNHTLGRDVIVGMQEAVARAEAAYQGLVLWHEAPFAFGANLKEVAEAIKAGDFELLEKYVAEFQNTSMALKYAQVPVVAAVQGMALGGGCEFLMHAAKRVIALESYIGLVEAGVGLIPAGGGCKEFAIRAAQAATRTGGNDPFEFIQPVFMTIAMATVSKSGAQAKELGFAVEADRIVFNAHELLYVALREARGLAEAGYYPRLSPRGVKVAGRTGIANCEMMLANMKEGGMISAHDYTVARAAATALCGGEVETGSLVDERWLLTVERKLFVELLQNPKTQQRIQHMLETGKPLRN</sequence>
<evidence type="ECO:0000313" key="12">
    <source>
        <dbReference type="Proteomes" id="UP000020218"/>
    </source>
</evidence>
<dbReference type="AlphaFoldDB" id="A0A011NQI1"/>
<dbReference type="SUPFAM" id="SSF52096">
    <property type="entry name" value="ClpP/crotonase"/>
    <property type="match status" value="1"/>
</dbReference>
<dbReference type="SUPFAM" id="SSF48179">
    <property type="entry name" value="6-phosphogluconate dehydrogenase C-terminal domain-like"/>
    <property type="match status" value="2"/>
</dbReference>
<keyword evidence="8" id="KW-0732">Signal</keyword>
<accession>A0A011NQI1</accession>
<keyword evidence="5" id="KW-0520">NAD</keyword>
<organism evidence="11 12">
    <name type="scientific">Candidatus Accumulibacter adjunctus</name>
    <dbReference type="NCBI Taxonomy" id="1454001"/>
    <lineage>
        <taxon>Bacteria</taxon>
        <taxon>Pseudomonadati</taxon>
        <taxon>Pseudomonadota</taxon>
        <taxon>Betaproteobacteria</taxon>
        <taxon>Candidatus Accumulibacter</taxon>
    </lineage>
</organism>
<dbReference type="Gene3D" id="3.40.50.720">
    <property type="entry name" value="NAD(P)-binding Rossmann-like Domain"/>
    <property type="match status" value="1"/>
</dbReference>
<dbReference type="Gene3D" id="3.90.226.10">
    <property type="entry name" value="2-enoyl-CoA Hydratase, Chain A, domain 1"/>
    <property type="match status" value="1"/>
</dbReference>
<dbReference type="Pfam" id="PF00725">
    <property type="entry name" value="3HCDH"/>
    <property type="match status" value="1"/>
</dbReference>
<dbReference type="Pfam" id="PF02737">
    <property type="entry name" value="3HCDH_N"/>
    <property type="match status" value="1"/>
</dbReference>
<dbReference type="STRING" id="1454001.AW08_02358"/>
<feature type="domain" description="3-hydroxyacyl-CoA dehydrogenase C-terminal" evidence="9">
    <location>
        <begin position="194"/>
        <end position="292"/>
    </location>
</feature>
<reference evidence="11" key="1">
    <citation type="submission" date="2014-02" db="EMBL/GenBank/DDBJ databases">
        <title>Expanding our view of genomic diversity in Candidatus Accumulibacter clades.</title>
        <authorList>
            <person name="Skennerton C.T."/>
            <person name="Barr J.J."/>
            <person name="Slater F.R."/>
            <person name="Bond P.L."/>
            <person name="Tyson G.W."/>
        </authorList>
    </citation>
    <scope>NUCLEOTIDE SEQUENCE [LARGE SCALE GENOMIC DNA]</scope>
</reference>
<dbReference type="CDD" id="cd06558">
    <property type="entry name" value="crotonase-like"/>
    <property type="match status" value="1"/>
</dbReference>
<evidence type="ECO:0000259" key="10">
    <source>
        <dbReference type="Pfam" id="PF02737"/>
    </source>
</evidence>
<keyword evidence="2" id="KW-0276">Fatty acid metabolism</keyword>
<dbReference type="InterPro" id="IPR029045">
    <property type="entry name" value="ClpP/crotonase-like_dom_sf"/>
</dbReference>
<dbReference type="GO" id="GO:0006635">
    <property type="term" value="P:fatty acid beta-oxidation"/>
    <property type="evidence" value="ECO:0007669"/>
    <property type="project" value="UniProtKB-UniPathway"/>
</dbReference>
<dbReference type="SUPFAM" id="SSF51735">
    <property type="entry name" value="NAD(P)-binding Rossmann-fold domains"/>
    <property type="match status" value="1"/>
</dbReference>
<evidence type="ECO:0000256" key="3">
    <source>
        <dbReference type="ARBA" id="ARBA00022963"/>
    </source>
</evidence>
<comment type="caution">
    <text evidence="11">The sequence shown here is derived from an EMBL/GenBank/DDBJ whole genome shotgun (WGS) entry which is preliminary data.</text>
</comment>
<proteinExistence type="predicted"/>
<feature type="domain" description="3-hydroxyacyl-CoA dehydrogenase NAD binding" evidence="10">
    <location>
        <begin position="8"/>
        <end position="188"/>
    </location>
</feature>
<dbReference type="EMBL" id="JFAX01000013">
    <property type="protein sequence ID" value="EXI66775.1"/>
    <property type="molecule type" value="Genomic_DNA"/>
</dbReference>
<dbReference type="PANTHER" id="PTHR48075:SF7">
    <property type="entry name" value="3-HYDROXYACYL-COA DEHYDROGENASE-RELATED"/>
    <property type="match status" value="1"/>
</dbReference>
<dbReference type="GO" id="GO:0070403">
    <property type="term" value="F:NAD+ binding"/>
    <property type="evidence" value="ECO:0007669"/>
    <property type="project" value="InterPro"/>
</dbReference>
<dbReference type="PANTHER" id="PTHR48075">
    <property type="entry name" value="3-HYDROXYACYL-COA DEHYDROGENASE FAMILY PROTEIN"/>
    <property type="match status" value="1"/>
</dbReference>
<dbReference type="InterPro" id="IPR001753">
    <property type="entry name" value="Enoyl-CoA_hydra/iso"/>
</dbReference>
<dbReference type="Gene3D" id="1.10.1040.50">
    <property type="match status" value="1"/>
</dbReference>
<dbReference type="InterPro" id="IPR036291">
    <property type="entry name" value="NAD(P)-bd_dom_sf"/>
</dbReference>
<evidence type="ECO:0000256" key="2">
    <source>
        <dbReference type="ARBA" id="ARBA00022832"/>
    </source>
</evidence>
<dbReference type="InterPro" id="IPR006108">
    <property type="entry name" value="3HC_DH_C"/>
</dbReference>
<evidence type="ECO:0000256" key="5">
    <source>
        <dbReference type="ARBA" id="ARBA00023027"/>
    </source>
</evidence>
<evidence type="ECO:0000256" key="6">
    <source>
        <dbReference type="ARBA" id="ARBA00023098"/>
    </source>
</evidence>
<dbReference type="Proteomes" id="UP000020218">
    <property type="component" value="Unassembled WGS sequence"/>
</dbReference>
<feature type="signal peptide" evidence="8">
    <location>
        <begin position="1"/>
        <end position="28"/>
    </location>
</feature>
<comment type="pathway">
    <text evidence="1">Lipid metabolism; fatty acid beta-oxidation.</text>
</comment>
<keyword evidence="3" id="KW-0442">Lipid degradation</keyword>
<evidence type="ECO:0000256" key="1">
    <source>
        <dbReference type="ARBA" id="ARBA00005005"/>
    </source>
</evidence>
<comment type="catalytic activity">
    <reaction evidence="7">
        <text>a (3S)-3-hydroxyacyl-CoA + NAD(+) = a 3-oxoacyl-CoA + NADH + H(+)</text>
        <dbReference type="Rhea" id="RHEA:22432"/>
        <dbReference type="ChEBI" id="CHEBI:15378"/>
        <dbReference type="ChEBI" id="CHEBI:57318"/>
        <dbReference type="ChEBI" id="CHEBI:57540"/>
        <dbReference type="ChEBI" id="CHEBI:57945"/>
        <dbReference type="ChEBI" id="CHEBI:90726"/>
        <dbReference type="EC" id="1.1.1.35"/>
    </reaction>
</comment>
<evidence type="ECO:0000256" key="7">
    <source>
        <dbReference type="ARBA" id="ARBA00049556"/>
    </source>
</evidence>
<keyword evidence="6" id="KW-0443">Lipid metabolism</keyword>
<dbReference type="InterPro" id="IPR006176">
    <property type="entry name" value="3-OHacyl-CoA_DH_NAD-bd"/>
</dbReference>
<dbReference type="UniPathway" id="UPA00659"/>
<dbReference type="InterPro" id="IPR008927">
    <property type="entry name" value="6-PGluconate_DH-like_C_sf"/>
</dbReference>
<dbReference type="GO" id="GO:0003857">
    <property type="term" value="F:(3S)-3-hydroxyacyl-CoA dehydrogenase (NAD+) activity"/>
    <property type="evidence" value="ECO:0007669"/>
    <property type="project" value="UniProtKB-EC"/>
</dbReference>
<evidence type="ECO:0000259" key="9">
    <source>
        <dbReference type="Pfam" id="PF00725"/>
    </source>
</evidence>
<evidence type="ECO:0000313" key="11">
    <source>
        <dbReference type="EMBL" id="EXI66775.1"/>
    </source>
</evidence>